<name>A0AAN0Y864_VIBNA</name>
<dbReference type="PROSITE" id="PS50893">
    <property type="entry name" value="ABC_TRANSPORTER_2"/>
    <property type="match status" value="1"/>
</dbReference>
<dbReference type="SUPFAM" id="SSF52540">
    <property type="entry name" value="P-loop containing nucleoside triphosphate hydrolases"/>
    <property type="match status" value="1"/>
</dbReference>
<dbReference type="PANTHER" id="PTHR24221">
    <property type="entry name" value="ATP-BINDING CASSETTE SUB-FAMILY B"/>
    <property type="match status" value="1"/>
</dbReference>
<dbReference type="PANTHER" id="PTHR24221:SF632">
    <property type="entry name" value="ATP-DEPENDENT LIPID A-CORE FLIPPASE"/>
    <property type="match status" value="1"/>
</dbReference>
<feature type="domain" description="ABC transporter" evidence="6">
    <location>
        <begin position="325"/>
        <end position="550"/>
    </location>
</feature>
<gene>
    <name evidence="8" type="ORF">BA890_22465</name>
</gene>
<keyword evidence="4 5" id="KW-0472">Membrane</keyword>
<dbReference type="KEGG" id="vna:PN96_18615"/>
<dbReference type="Gene3D" id="3.40.50.300">
    <property type="entry name" value="P-loop containing nucleotide triphosphate hydrolases"/>
    <property type="match status" value="1"/>
</dbReference>
<dbReference type="AlphaFoldDB" id="A0AAN0Y864"/>
<keyword evidence="3 5" id="KW-1133">Transmembrane helix</keyword>
<organism evidence="8 9">
    <name type="scientific">Vibrio natriegens NBRC 15636 = ATCC 14048 = DSM 759</name>
    <dbReference type="NCBI Taxonomy" id="1219067"/>
    <lineage>
        <taxon>Bacteria</taxon>
        <taxon>Pseudomonadati</taxon>
        <taxon>Pseudomonadota</taxon>
        <taxon>Gammaproteobacteria</taxon>
        <taxon>Vibrionales</taxon>
        <taxon>Vibrionaceae</taxon>
        <taxon>Vibrio</taxon>
    </lineage>
</organism>
<accession>A0AAN0Y864</accession>
<dbReference type="Pfam" id="PF00664">
    <property type="entry name" value="ABC_membrane"/>
    <property type="match status" value="1"/>
</dbReference>
<dbReference type="Gene3D" id="1.20.1560.10">
    <property type="entry name" value="ABC transporter type 1, transmembrane domain"/>
    <property type="match status" value="1"/>
</dbReference>
<dbReference type="GeneID" id="70914850"/>
<dbReference type="RefSeq" id="WP_020334258.1">
    <property type="nucleotide sequence ID" value="NZ_ATFJ01000017.1"/>
</dbReference>
<dbReference type="PROSITE" id="PS50929">
    <property type="entry name" value="ABC_TM1F"/>
    <property type="match status" value="1"/>
</dbReference>
<evidence type="ECO:0000256" key="2">
    <source>
        <dbReference type="ARBA" id="ARBA00022692"/>
    </source>
</evidence>
<dbReference type="GO" id="GO:0005524">
    <property type="term" value="F:ATP binding"/>
    <property type="evidence" value="ECO:0007669"/>
    <property type="project" value="InterPro"/>
</dbReference>
<evidence type="ECO:0000259" key="6">
    <source>
        <dbReference type="PROSITE" id="PS50893"/>
    </source>
</evidence>
<comment type="subcellular location">
    <subcellularLocation>
        <location evidence="1">Cell membrane</location>
        <topology evidence="1">Multi-pass membrane protein</topology>
    </subcellularLocation>
</comment>
<evidence type="ECO:0000256" key="5">
    <source>
        <dbReference type="SAM" id="Phobius"/>
    </source>
</evidence>
<protein>
    <submittedName>
        <fullName evidence="8">Toxin ABC transporter</fullName>
    </submittedName>
</protein>
<evidence type="ECO:0000256" key="4">
    <source>
        <dbReference type="ARBA" id="ARBA00023136"/>
    </source>
</evidence>
<dbReference type="GO" id="GO:0005886">
    <property type="term" value="C:plasma membrane"/>
    <property type="evidence" value="ECO:0007669"/>
    <property type="project" value="UniProtKB-SubCell"/>
</dbReference>
<dbReference type="GO" id="GO:0034040">
    <property type="term" value="F:ATPase-coupled lipid transmembrane transporter activity"/>
    <property type="evidence" value="ECO:0007669"/>
    <property type="project" value="TreeGrafter"/>
</dbReference>
<dbReference type="InterPro" id="IPR003439">
    <property type="entry name" value="ABC_transporter-like_ATP-bd"/>
</dbReference>
<dbReference type="Pfam" id="PF00005">
    <property type="entry name" value="ABC_tran"/>
    <property type="match status" value="1"/>
</dbReference>
<evidence type="ECO:0000256" key="1">
    <source>
        <dbReference type="ARBA" id="ARBA00004651"/>
    </source>
</evidence>
<keyword evidence="9" id="KW-1185">Reference proteome</keyword>
<dbReference type="SUPFAM" id="SSF90123">
    <property type="entry name" value="ABC transporter transmembrane region"/>
    <property type="match status" value="1"/>
</dbReference>
<dbReference type="InterPro" id="IPR036640">
    <property type="entry name" value="ABC1_TM_sf"/>
</dbReference>
<dbReference type="GO" id="GO:0016887">
    <property type="term" value="F:ATP hydrolysis activity"/>
    <property type="evidence" value="ECO:0007669"/>
    <property type="project" value="InterPro"/>
</dbReference>
<evidence type="ECO:0000313" key="8">
    <source>
        <dbReference type="EMBL" id="ANQ15467.1"/>
    </source>
</evidence>
<dbReference type="InterPro" id="IPR027417">
    <property type="entry name" value="P-loop_NTPase"/>
</dbReference>
<dbReference type="InterPro" id="IPR011527">
    <property type="entry name" value="ABC1_TM_dom"/>
</dbReference>
<evidence type="ECO:0000259" key="7">
    <source>
        <dbReference type="PROSITE" id="PS50929"/>
    </source>
</evidence>
<dbReference type="EMBL" id="CP016346">
    <property type="protein sequence ID" value="ANQ15467.1"/>
    <property type="molecule type" value="Genomic_DNA"/>
</dbReference>
<feature type="transmembrane region" description="Helical" evidence="5">
    <location>
        <begin position="140"/>
        <end position="169"/>
    </location>
</feature>
<feature type="transmembrane region" description="Helical" evidence="5">
    <location>
        <begin position="17"/>
        <end position="39"/>
    </location>
</feature>
<feature type="domain" description="ABC transmembrane type-1" evidence="7">
    <location>
        <begin position="17"/>
        <end position="296"/>
    </location>
</feature>
<proteinExistence type="predicted"/>
<sequence length="550" mass="59848">MRAQIQSLTKNKNFNELLFSSIFINLLSLALPFSMLQIYDRILPNEAYGTANVLLLGVAVAILLEVILRYVRSWFLASAAANYEFDVTAKLITRLLKADYQYLQSLGSGKILSGLKSVSSVRDLYSGQAAIAFMDIPFTLLFLALIAYIGGWVVLVPVVVWCIAGLWVWRVSNKLLEVTQELAVTESERTRILVLVLSGVATVKALALEARMTYRYKDVNHENLKKQNEVDWQAAKLQELIQGASLGTTLALVIVGCLAVLDGQMTTGGLAACSILAGRSVAPLSALGSLRAKLVTARAASQDIEDLINAPQEQFTAQTVYQSKLPSGPISFTNVSVSKVGASLSDINLSIPSGSITVVNSNPMSYASLLLSSLGAYHQPEQGTIAIAGVPLYEHDEFEFRQSVSYVAPWGTLFHGTVLENMTFFRHESEPYAMELADRLGLSDTISQLPYGFQTPVGRHDNASLNKGAIKLISLIRALSQNPSILLLDEPMVSIDADSQSRLLSLLNEKRGDMTIIIASYFDEVIALSDSQISLSIEGRLSSKQVTGES</sequence>
<evidence type="ECO:0000313" key="9">
    <source>
        <dbReference type="Proteomes" id="UP000092741"/>
    </source>
</evidence>
<keyword evidence="2 5" id="KW-0812">Transmembrane</keyword>
<feature type="transmembrane region" description="Helical" evidence="5">
    <location>
        <begin position="51"/>
        <end position="71"/>
    </location>
</feature>
<evidence type="ECO:0000256" key="3">
    <source>
        <dbReference type="ARBA" id="ARBA00022989"/>
    </source>
</evidence>
<dbReference type="GO" id="GO:0140359">
    <property type="term" value="F:ABC-type transporter activity"/>
    <property type="evidence" value="ECO:0007669"/>
    <property type="project" value="InterPro"/>
</dbReference>
<dbReference type="Proteomes" id="UP000092741">
    <property type="component" value="Chromosome 2"/>
</dbReference>
<reference evidence="8 9" key="1">
    <citation type="submission" date="2016-07" db="EMBL/GenBank/DDBJ databases">
        <title>Developing Vibrio natriegens as a novel, fast-growing host for biotechnology.</title>
        <authorList>
            <person name="Weinstock M.T."/>
            <person name="Hesek E.D."/>
            <person name="Wilson C.M."/>
            <person name="Gibson D.G."/>
        </authorList>
    </citation>
    <scope>NUCLEOTIDE SEQUENCE [LARGE SCALE GENOMIC DNA]</scope>
    <source>
        <strain evidence="8 9">ATCC 14048</strain>
    </source>
</reference>
<dbReference type="InterPro" id="IPR039421">
    <property type="entry name" value="Type_1_exporter"/>
</dbReference>